<organism evidence="1 2">
    <name type="scientific">Metabacillus malikii</name>
    <dbReference type="NCBI Taxonomy" id="1504265"/>
    <lineage>
        <taxon>Bacteria</taxon>
        <taxon>Bacillati</taxon>
        <taxon>Bacillota</taxon>
        <taxon>Bacilli</taxon>
        <taxon>Bacillales</taxon>
        <taxon>Bacillaceae</taxon>
        <taxon>Metabacillus</taxon>
    </lineage>
</organism>
<sequence>MKSRDLKFGSLYPTKLDRFITAMWKTIIAKGDHPLTITK</sequence>
<gene>
    <name evidence="1" type="ORF">J2S19_000439</name>
</gene>
<evidence type="ECO:0000313" key="2">
    <source>
        <dbReference type="Proteomes" id="UP001234495"/>
    </source>
</evidence>
<accession>A0ABT9ZBA3</accession>
<name>A0ABT9ZBA3_9BACI</name>
<evidence type="ECO:0000313" key="1">
    <source>
        <dbReference type="EMBL" id="MDQ0229189.1"/>
    </source>
</evidence>
<protein>
    <submittedName>
        <fullName evidence="1">Uncharacterized protein</fullName>
    </submittedName>
</protein>
<reference evidence="1 2" key="1">
    <citation type="submission" date="2023-07" db="EMBL/GenBank/DDBJ databases">
        <title>Genomic Encyclopedia of Type Strains, Phase IV (KMG-IV): sequencing the most valuable type-strain genomes for metagenomic binning, comparative biology and taxonomic classification.</title>
        <authorList>
            <person name="Goeker M."/>
        </authorList>
    </citation>
    <scope>NUCLEOTIDE SEQUENCE [LARGE SCALE GENOMIC DNA]</scope>
    <source>
        <strain evidence="1 2">DSM 29005</strain>
    </source>
</reference>
<dbReference type="Proteomes" id="UP001234495">
    <property type="component" value="Unassembled WGS sequence"/>
</dbReference>
<dbReference type="EMBL" id="JAUSUD010000001">
    <property type="protein sequence ID" value="MDQ0229189.1"/>
    <property type="molecule type" value="Genomic_DNA"/>
</dbReference>
<keyword evidence="2" id="KW-1185">Reference proteome</keyword>
<comment type="caution">
    <text evidence="1">The sequence shown here is derived from an EMBL/GenBank/DDBJ whole genome shotgun (WGS) entry which is preliminary data.</text>
</comment>
<proteinExistence type="predicted"/>